<dbReference type="RefSeq" id="WP_075901804.1">
    <property type="nucleotide sequence ID" value="NZ_MKZS01000001.1"/>
</dbReference>
<dbReference type="AlphaFoldDB" id="A0A1U7N517"/>
<feature type="region of interest" description="Disordered" evidence="1">
    <location>
        <begin position="250"/>
        <end position="270"/>
    </location>
</feature>
<protein>
    <submittedName>
        <fullName evidence="2">Uncharacterized protein</fullName>
    </submittedName>
</protein>
<feature type="region of interest" description="Disordered" evidence="1">
    <location>
        <begin position="81"/>
        <end position="157"/>
    </location>
</feature>
<dbReference type="Proteomes" id="UP000186657">
    <property type="component" value="Unassembled WGS sequence"/>
</dbReference>
<organism evidence="2 3">
    <name type="scientific">Moorena bouillonii PNG</name>
    <dbReference type="NCBI Taxonomy" id="568701"/>
    <lineage>
        <taxon>Bacteria</taxon>
        <taxon>Bacillati</taxon>
        <taxon>Cyanobacteriota</taxon>
        <taxon>Cyanophyceae</taxon>
        <taxon>Coleofasciculales</taxon>
        <taxon>Coleofasciculaceae</taxon>
        <taxon>Moorena</taxon>
    </lineage>
</organism>
<proteinExistence type="predicted"/>
<accession>A0A1U7N517</accession>
<reference evidence="2 3" key="1">
    <citation type="submission" date="2016-10" db="EMBL/GenBank/DDBJ databases">
        <title>Comparative genomics uncovers the prolific and rare metabolic potential of the cyanobacterial genus Moorea.</title>
        <authorList>
            <person name="Leao T."/>
            <person name="Castelao G."/>
            <person name="Korobeynikov A."/>
            <person name="Monroe E.A."/>
            <person name="Podell S."/>
            <person name="Glukhov E."/>
            <person name="Allen E."/>
            <person name="Gerwick W.H."/>
            <person name="Gerwick L."/>
        </authorList>
    </citation>
    <scope>NUCLEOTIDE SEQUENCE [LARGE SCALE GENOMIC DNA]</scope>
    <source>
        <strain evidence="2 3">PNG5-198</strain>
    </source>
</reference>
<sequence length="321" mass="35723">MLIIDREKINQEIQWLDESTIIFQNKIFTRGFDISPNAYQKSLKLCSCEISEEFRPLYLVLENPHYLTVWIEQQGVSLTDEASASPINSPQPEGRVTDTLDGEPTTNHNQLPVSDLPDSLSKSETSSETPIITQNPGDWHNSTESDSPATPKVPTGNLDQEKVVSETAVSDQNNTLLAEVGNREQGTGNSGEDLTQTLSENYFCKEKVVSETAVSDQNNTLLAEVGNREQGTGNSGEDLTQTLSENYFCKSSNTPKAEGDLNPSGQQITKQSGKRVFKKKYRGIVYEVEAMLIQLPESELTTDDKGFVRKKSKKRYRGISY</sequence>
<name>A0A1U7N517_9CYAN</name>
<evidence type="ECO:0000256" key="1">
    <source>
        <dbReference type="SAM" id="MobiDB-lite"/>
    </source>
</evidence>
<evidence type="ECO:0000313" key="3">
    <source>
        <dbReference type="Proteomes" id="UP000186657"/>
    </source>
</evidence>
<feature type="compositionally biased region" description="Polar residues" evidence="1">
    <location>
        <begin position="81"/>
        <end position="91"/>
    </location>
</feature>
<evidence type="ECO:0000313" key="2">
    <source>
        <dbReference type="EMBL" id="OLT61038.1"/>
    </source>
</evidence>
<feature type="compositionally biased region" description="Polar residues" evidence="1">
    <location>
        <begin position="120"/>
        <end position="148"/>
    </location>
</feature>
<keyword evidence="3" id="KW-1185">Reference proteome</keyword>
<comment type="caution">
    <text evidence="2">The sequence shown here is derived from an EMBL/GenBank/DDBJ whole genome shotgun (WGS) entry which is preliminary data.</text>
</comment>
<gene>
    <name evidence="2" type="ORF">BJP37_20485</name>
</gene>
<dbReference type="EMBL" id="MKZS01000001">
    <property type="protein sequence ID" value="OLT61038.1"/>
    <property type="molecule type" value="Genomic_DNA"/>
</dbReference>